<feature type="region of interest" description="Disordered" evidence="4">
    <location>
        <begin position="91"/>
        <end position="113"/>
    </location>
</feature>
<feature type="region of interest" description="Disordered" evidence="4">
    <location>
        <begin position="45"/>
        <end position="66"/>
    </location>
</feature>
<name>A0A7S4QLC4_9DINO</name>
<evidence type="ECO:0000256" key="1">
    <source>
        <dbReference type="ARBA" id="ARBA00022737"/>
    </source>
</evidence>
<feature type="compositionally biased region" description="Low complexity" evidence="4">
    <location>
        <begin position="91"/>
        <end position="106"/>
    </location>
</feature>
<evidence type="ECO:0000256" key="2">
    <source>
        <dbReference type="ARBA" id="ARBA00023043"/>
    </source>
</evidence>
<dbReference type="PANTHER" id="PTHR24178">
    <property type="entry name" value="MOLTING PROTEIN MLT-4"/>
    <property type="match status" value="1"/>
</dbReference>
<dbReference type="Pfam" id="PF12796">
    <property type="entry name" value="Ank_2"/>
    <property type="match status" value="1"/>
</dbReference>
<protein>
    <submittedName>
        <fullName evidence="5">Uncharacterized protein</fullName>
    </submittedName>
</protein>
<feature type="repeat" description="ANK" evidence="3">
    <location>
        <begin position="174"/>
        <end position="206"/>
    </location>
</feature>
<dbReference type="EMBL" id="HBNR01032463">
    <property type="protein sequence ID" value="CAE4587110.1"/>
    <property type="molecule type" value="Transcribed_RNA"/>
</dbReference>
<feature type="compositionally biased region" description="Gly residues" evidence="4">
    <location>
        <begin position="50"/>
        <end position="59"/>
    </location>
</feature>
<organism evidence="5">
    <name type="scientific">Alexandrium monilatum</name>
    <dbReference type="NCBI Taxonomy" id="311494"/>
    <lineage>
        <taxon>Eukaryota</taxon>
        <taxon>Sar</taxon>
        <taxon>Alveolata</taxon>
        <taxon>Dinophyceae</taxon>
        <taxon>Gonyaulacales</taxon>
        <taxon>Pyrocystaceae</taxon>
        <taxon>Alexandrium</taxon>
    </lineage>
</organism>
<keyword evidence="2 3" id="KW-0040">ANK repeat</keyword>
<evidence type="ECO:0000256" key="4">
    <source>
        <dbReference type="SAM" id="MobiDB-lite"/>
    </source>
</evidence>
<evidence type="ECO:0000313" key="5">
    <source>
        <dbReference type="EMBL" id="CAE4587110.1"/>
    </source>
</evidence>
<dbReference type="Pfam" id="PF13637">
    <property type="entry name" value="Ank_4"/>
    <property type="match status" value="1"/>
</dbReference>
<accession>A0A7S4QLC4</accession>
<keyword evidence="1" id="KW-0677">Repeat</keyword>
<dbReference type="InterPro" id="IPR036770">
    <property type="entry name" value="Ankyrin_rpt-contain_sf"/>
</dbReference>
<dbReference type="SUPFAM" id="SSF48403">
    <property type="entry name" value="Ankyrin repeat"/>
    <property type="match status" value="1"/>
</dbReference>
<dbReference type="InterPro" id="IPR002110">
    <property type="entry name" value="Ankyrin_rpt"/>
</dbReference>
<feature type="repeat" description="ANK" evidence="3">
    <location>
        <begin position="241"/>
        <end position="273"/>
    </location>
</feature>
<dbReference type="AlphaFoldDB" id="A0A7S4QLC4"/>
<sequence length="415" mass="43735">MCWMPHPARPGALARCLRSLRPLSSSWLPSGTCPQHRRYRRAPAPAYEQAGGGRGGSDGSAGAARGRGRAPAAALAAAAAGAALDALRRGAGPTSCDSGAGERSGAASGGAKEGPALRRWCASCSAGSADDEPGKALDSGYSELVHAIRVDNVRRSFMLLRGHLAGIDEPVTDHNETALAVACKTGSLQVMSALLRLGADPSATDAHGATCAALACTEGQLEVVRRLAQDARTDLSHHDVRGDAPVHRAVAFGHLDVVHYLLSAGGGERRANMLTAKAAGVEPESRLEAPLHVALRRLSRPLSNRGIKGTRYEMLELLLEFGADPTIQDLHGDTPMHLCARQNDMYGLWLLLVEAHDVRAAAQVVNKDEATFLQEADAFGQRGRAVVGLAWVLPRSIRRLVASIMFNEALMIGAM</sequence>
<evidence type="ECO:0000256" key="3">
    <source>
        <dbReference type="PROSITE-ProRule" id="PRU00023"/>
    </source>
</evidence>
<reference evidence="5" key="1">
    <citation type="submission" date="2021-01" db="EMBL/GenBank/DDBJ databases">
        <authorList>
            <person name="Corre E."/>
            <person name="Pelletier E."/>
            <person name="Niang G."/>
            <person name="Scheremetjew M."/>
            <person name="Finn R."/>
            <person name="Kale V."/>
            <person name="Holt S."/>
            <person name="Cochrane G."/>
            <person name="Meng A."/>
            <person name="Brown T."/>
            <person name="Cohen L."/>
        </authorList>
    </citation>
    <scope>NUCLEOTIDE SEQUENCE</scope>
    <source>
        <strain evidence="5">CCMP3105</strain>
    </source>
</reference>
<dbReference type="SMART" id="SM00248">
    <property type="entry name" value="ANK"/>
    <property type="match status" value="5"/>
</dbReference>
<proteinExistence type="predicted"/>
<dbReference type="Gene3D" id="1.25.40.20">
    <property type="entry name" value="Ankyrin repeat-containing domain"/>
    <property type="match status" value="2"/>
</dbReference>
<dbReference type="PROSITE" id="PS50297">
    <property type="entry name" value="ANK_REP_REGION"/>
    <property type="match status" value="2"/>
</dbReference>
<dbReference type="PROSITE" id="PS50088">
    <property type="entry name" value="ANK_REPEAT"/>
    <property type="match status" value="2"/>
</dbReference>
<gene>
    <name evidence="5" type="ORF">AMON00008_LOCUS22266</name>
</gene>